<feature type="region of interest" description="Disordered" evidence="7">
    <location>
        <begin position="23"/>
        <end position="83"/>
    </location>
</feature>
<keyword evidence="1" id="KW-0813">Transport</keyword>
<dbReference type="EMBL" id="CP089977">
    <property type="protein sequence ID" value="UXZ04462.1"/>
    <property type="molecule type" value="Genomic_DNA"/>
</dbReference>
<proteinExistence type="predicted"/>
<evidence type="ECO:0000256" key="3">
    <source>
        <dbReference type="ARBA" id="ARBA00022723"/>
    </source>
</evidence>
<protein>
    <submittedName>
        <fullName evidence="10">C-type cytochrome</fullName>
    </submittedName>
</protein>
<dbReference type="SUPFAM" id="SSF46626">
    <property type="entry name" value="Cytochrome c"/>
    <property type="match status" value="1"/>
</dbReference>
<sequence length="207" mass="21597">MMTMKKVAMLSASLLAMFAMATSQAQEGAKPAEQTEATATAEQATTDAKPADNAEQAEQATEDGEAAQAAPAPKKAEEPIPQDSPQVAKLVAMYPKLIARIAPYGKVCFDGEECDINITVLAPAVEGQARDGESLYKAICSTCHDAGLVGAPKFGDKGAWAPRIAKGKATLYNSATNGFNAMPARGGADISDEEVQNAVNYIIEKSS</sequence>
<dbReference type="Proteomes" id="UP001063782">
    <property type="component" value="Chromosome"/>
</dbReference>
<evidence type="ECO:0000256" key="1">
    <source>
        <dbReference type="ARBA" id="ARBA00022448"/>
    </source>
</evidence>
<organism evidence="10 11">
    <name type="scientific">Moraxella nasicaprae</name>
    <dbReference type="NCBI Taxonomy" id="2904122"/>
    <lineage>
        <taxon>Bacteria</taxon>
        <taxon>Pseudomonadati</taxon>
        <taxon>Pseudomonadota</taxon>
        <taxon>Gammaproteobacteria</taxon>
        <taxon>Moraxellales</taxon>
        <taxon>Moraxellaceae</taxon>
        <taxon>Moraxella</taxon>
    </lineage>
</organism>
<keyword evidence="11" id="KW-1185">Reference proteome</keyword>
<keyword evidence="3 6" id="KW-0479">Metal-binding</keyword>
<dbReference type="RefSeq" id="WP_263075945.1">
    <property type="nucleotide sequence ID" value="NZ_CP089977.1"/>
</dbReference>
<dbReference type="InterPro" id="IPR009056">
    <property type="entry name" value="Cyt_c-like_dom"/>
</dbReference>
<gene>
    <name evidence="10" type="ORF">LU297_07680</name>
</gene>
<feature type="chain" id="PRO_5045150497" evidence="8">
    <location>
        <begin position="26"/>
        <end position="207"/>
    </location>
</feature>
<dbReference type="InterPro" id="IPR002323">
    <property type="entry name" value="Cyt_CIE"/>
</dbReference>
<name>A0ABY6F2Z6_9GAMM</name>
<accession>A0ABY6F2Z6</accession>
<evidence type="ECO:0000313" key="10">
    <source>
        <dbReference type="EMBL" id="UXZ04462.1"/>
    </source>
</evidence>
<dbReference type="Gene3D" id="1.10.760.10">
    <property type="entry name" value="Cytochrome c-like domain"/>
    <property type="match status" value="1"/>
</dbReference>
<evidence type="ECO:0000259" key="9">
    <source>
        <dbReference type="PROSITE" id="PS51007"/>
    </source>
</evidence>
<feature type="signal peptide" evidence="8">
    <location>
        <begin position="1"/>
        <end position="25"/>
    </location>
</feature>
<keyword evidence="4" id="KW-0249">Electron transport</keyword>
<evidence type="ECO:0000256" key="7">
    <source>
        <dbReference type="SAM" id="MobiDB-lite"/>
    </source>
</evidence>
<dbReference type="PROSITE" id="PS51007">
    <property type="entry name" value="CYTC"/>
    <property type="match status" value="1"/>
</dbReference>
<reference evidence="10" key="1">
    <citation type="submission" date="2021-12" db="EMBL/GenBank/DDBJ databases">
        <title>taxonomy of Moraxella sp. ZY201224.</title>
        <authorList>
            <person name="Li F."/>
        </authorList>
    </citation>
    <scope>NUCLEOTIDE SEQUENCE</scope>
    <source>
        <strain evidence="10">ZY201224</strain>
    </source>
</reference>
<feature type="domain" description="Cytochrome c" evidence="9">
    <location>
        <begin position="127"/>
        <end position="206"/>
    </location>
</feature>
<evidence type="ECO:0000256" key="6">
    <source>
        <dbReference type="PROSITE-ProRule" id="PRU00433"/>
    </source>
</evidence>
<evidence type="ECO:0000313" key="11">
    <source>
        <dbReference type="Proteomes" id="UP001063782"/>
    </source>
</evidence>
<evidence type="ECO:0000256" key="4">
    <source>
        <dbReference type="ARBA" id="ARBA00022982"/>
    </source>
</evidence>
<evidence type="ECO:0000256" key="8">
    <source>
        <dbReference type="SAM" id="SignalP"/>
    </source>
</evidence>
<keyword evidence="2 6" id="KW-0349">Heme</keyword>
<dbReference type="PANTHER" id="PTHR40942">
    <property type="match status" value="1"/>
</dbReference>
<keyword evidence="5 6" id="KW-0408">Iron</keyword>
<evidence type="ECO:0000256" key="2">
    <source>
        <dbReference type="ARBA" id="ARBA00022617"/>
    </source>
</evidence>
<dbReference type="Pfam" id="PF13442">
    <property type="entry name" value="Cytochrome_CBB3"/>
    <property type="match status" value="1"/>
</dbReference>
<feature type="compositionally biased region" description="Low complexity" evidence="7">
    <location>
        <begin position="32"/>
        <end position="46"/>
    </location>
</feature>
<dbReference type="InterPro" id="IPR036909">
    <property type="entry name" value="Cyt_c-like_dom_sf"/>
</dbReference>
<dbReference type="PANTHER" id="PTHR40942:SF4">
    <property type="entry name" value="CYTOCHROME C5"/>
    <property type="match status" value="1"/>
</dbReference>
<keyword evidence="8" id="KW-0732">Signal</keyword>
<dbReference type="PRINTS" id="PR00607">
    <property type="entry name" value="CYTCHROMECIE"/>
</dbReference>
<evidence type="ECO:0000256" key="5">
    <source>
        <dbReference type="ARBA" id="ARBA00023004"/>
    </source>
</evidence>